<gene>
    <name evidence="3" type="ORF">Zmor_025203</name>
</gene>
<feature type="region of interest" description="Disordered" evidence="2">
    <location>
        <begin position="146"/>
        <end position="168"/>
    </location>
</feature>
<dbReference type="AlphaFoldDB" id="A0AA38M3V4"/>
<evidence type="ECO:0000313" key="3">
    <source>
        <dbReference type="EMBL" id="KAJ3642411.1"/>
    </source>
</evidence>
<reference evidence="3" key="1">
    <citation type="journal article" date="2023" name="G3 (Bethesda)">
        <title>Whole genome assemblies of Zophobas morio and Tenebrio molitor.</title>
        <authorList>
            <person name="Kaur S."/>
            <person name="Stinson S.A."/>
            <person name="diCenzo G.C."/>
        </authorList>
    </citation>
    <scope>NUCLEOTIDE SEQUENCE</scope>
    <source>
        <strain evidence="3">QUZm001</strain>
    </source>
</reference>
<feature type="coiled-coil region" evidence="1">
    <location>
        <begin position="28"/>
        <end position="69"/>
    </location>
</feature>
<feature type="region of interest" description="Disordered" evidence="2">
    <location>
        <begin position="204"/>
        <end position="241"/>
    </location>
</feature>
<dbReference type="EMBL" id="JALNTZ010000008">
    <property type="protein sequence ID" value="KAJ3642411.1"/>
    <property type="molecule type" value="Genomic_DNA"/>
</dbReference>
<protein>
    <submittedName>
        <fullName evidence="3">Uncharacterized protein</fullName>
    </submittedName>
</protein>
<keyword evidence="1" id="KW-0175">Coiled coil</keyword>
<sequence>MPEEIEDHENDTTYASGELNNTISKNEMTLTALENAELKQQNKNLRKQVIHLQDQIEILHDEKFKLEEKFSSENTALSVFLDLKLSNFLESTKTEISEKMLKLTNDVQQIQDTLRCDKKKSFDNKSTKSTKTTDIGANQGYEKVTANNTGVKSASPKQPMLPEKNCSLPSSSIIKESNLWQSGPKQSKIQDEVIKSLTIKDYETKQDHSKLMLNNTSSKDDDWSIAGKKKHKNPMMKSNSR</sequence>
<proteinExistence type="predicted"/>
<name>A0AA38M3V4_9CUCU</name>
<dbReference type="Proteomes" id="UP001168821">
    <property type="component" value="Unassembled WGS sequence"/>
</dbReference>
<keyword evidence="4" id="KW-1185">Reference proteome</keyword>
<feature type="compositionally biased region" description="Polar residues" evidence="2">
    <location>
        <begin position="146"/>
        <end position="156"/>
    </location>
</feature>
<evidence type="ECO:0000256" key="2">
    <source>
        <dbReference type="SAM" id="MobiDB-lite"/>
    </source>
</evidence>
<organism evidence="3 4">
    <name type="scientific">Zophobas morio</name>
    <dbReference type="NCBI Taxonomy" id="2755281"/>
    <lineage>
        <taxon>Eukaryota</taxon>
        <taxon>Metazoa</taxon>
        <taxon>Ecdysozoa</taxon>
        <taxon>Arthropoda</taxon>
        <taxon>Hexapoda</taxon>
        <taxon>Insecta</taxon>
        <taxon>Pterygota</taxon>
        <taxon>Neoptera</taxon>
        <taxon>Endopterygota</taxon>
        <taxon>Coleoptera</taxon>
        <taxon>Polyphaga</taxon>
        <taxon>Cucujiformia</taxon>
        <taxon>Tenebrionidae</taxon>
        <taxon>Zophobas</taxon>
    </lineage>
</organism>
<evidence type="ECO:0000256" key="1">
    <source>
        <dbReference type="SAM" id="Coils"/>
    </source>
</evidence>
<feature type="compositionally biased region" description="Basic residues" evidence="2">
    <location>
        <begin position="227"/>
        <end position="241"/>
    </location>
</feature>
<comment type="caution">
    <text evidence="3">The sequence shown here is derived from an EMBL/GenBank/DDBJ whole genome shotgun (WGS) entry which is preliminary data.</text>
</comment>
<evidence type="ECO:0000313" key="4">
    <source>
        <dbReference type="Proteomes" id="UP001168821"/>
    </source>
</evidence>
<accession>A0AA38M3V4</accession>